<name>X1EW80_9ZZZZ</name>
<dbReference type="AlphaFoldDB" id="X1EW80"/>
<gene>
    <name evidence="2" type="ORF">S01H4_56312</name>
</gene>
<dbReference type="Gene3D" id="2.60.40.10">
    <property type="entry name" value="Immunoglobulins"/>
    <property type="match status" value="1"/>
</dbReference>
<protein>
    <recommendedName>
        <fullName evidence="3">Fibronectin type-III domain-containing protein</fullName>
    </recommendedName>
</protein>
<accession>X1EW80</accession>
<sequence>MITYKMASTIGNQGDPPGPPNLTNNPREDVIATNKRPLLSFFNSTGGIGNRTYTIQIDKVPTFDSSYLIEYTDIPETAYVTSKLLEEGDELDNNTQYYWRARAIDTLGQKSLWAMSRFFLDTFSDDTFLRLIRTSIIRVETSSGYNISNIIDVGEAAAGTYWEGYPNQLAYCPQLRHSRWQGPGVELVLQVNKGLSHVSGVQGHANPLYR</sequence>
<reference evidence="2" key="1">
    <citation type="journal article" date="2014" name="Front. Microbiol.">
        <title>High frequency of phylogenetically diverse reductive dehalogenase-homologous genes in deep subseafloor sedimentary metagenomes.</title>
        <authorList>
            <person name="Kawai M."/>
            <person name="Futagami T."/>
            <person name="Toyoda A."/>
            <person name="Takaki Y."/>
            <person name="Nishi S."/>
            <person name="Hori S."/>
            <person name="Arai W."/>
            <person name="Tsubouchi T."/>
            <person name="Morono Y."/>
            <person name="Uchiyama I."/>
            <person name="Ito T."/>
            <person name="Fujiyama A."/>
            <person name="Inagaki F."/>
            <person name="Takami H."/>
        </authorList>
    </citation>
    <scope>NUCLEOTIDE SEQUENCE</scope>
    <source>
        <strain evidence="2">Expedition CK06-06</strain>
    </source>
</reference>
<evidence type="ECO:0000256" key="1">
    <source>
        <dbReference type="SAM" id="MobiDB-lite"/>
    </source>
</evidence>
<evidence type="ECO:0000313" key="2">
    <source>
        <dbReference type="EMBL" id="GAH12883.1"/>
    </source>
</evidence>
<feature type="region of interest" description="Disordered" evidence="1">
    <location>
        <begin position="1"/>
        <end position="25"/>
    </location>
</feature>
<comment type="caution">
    <text evidence="2">The sequence shown here is derived from an EMBL/GenBank/DDBJ whole genome shotgun (WGS) entry which is preliminary data.</text>
</comment>
<organism evidence="2">
    <name type="scientific">marine sediment metagenome</name>
    <dbReference type="NCBI Taxonomy" id="412755"/>
    <lineage>
        <taxon>unclassified sequences</taxon>
        <taxon>metagenomes</taxon>
        <taxon>ecological metagenomes</taxon>
    </lineage>
</organism>
<feature type="non-terminal residue" evidence="2">
    <location>
        <position position="210"/>
    </location>
</feature>
<proteinExistence type="predicted"/>
<dbReference type="InterPro" id="IPR013783">
    <property type="entry name" value="Ig-like_fold"/>
</dbReference>
<dbReference type="EMBL" id="BART01032618">
    <property type="protein sequence ID" value="GAH12883.1"/>
    <property type="molecule type" value="Genomic_DNA"/>
</dbReference>
<evidence type="ECO:0008006" key="3">
    <source>
        <dbReference type="Google" id="ProtNLM"/>
    </source>
</evidence>